<dbReference type="InterPro" id="IPR036938">
    <property type="entry name" value="PAP2/HPO_sf"/>
</dbReference>
<evidence type="ECO:0000259" key="10">
    <source>
        <dbReference type="SMART" id="SM00014"/>
    </source>
</evidence>
<gene>
    <name evidence="11" type="ORF">M422DRAFT_188721</name>
</gene>
<comment type="subcellular location">
    <subcellularLocation>
        <location evidence="1">Endoplasmic reticulum membrane</location>
        <topology evidence="1">Multi-pass membrane protein</topology>
    </subcellularLocation>
</comment>
<organism evidence="11 12">
    <name type="scientific">Sphaerobolus stellatus (strain SS14)</name>
    <dbReference type="NCBI Taxonomy" id="990650"/>
    <lineage>
        <taxon>Eukaryota</taxon>
        <taxon>Fungi</taxon>
        <taxon>Dikarya</taxon>
        <taxon>Basidiomycota</taxon>
        <taxon>Agaricomycotina</taxon>
        <taxon>Agaricomycetes</taxon>
        <taxon>Phallomycetidae</taxon>
        <taxon>Geastrales</taxon>
        <taxon>Sphaerobolaceae</taxon>
        <taxon>Sphaerobolus</taxon>
    </lineage>
</organism>
<dbReference type="EMBL" id="KN837286">
    <property type="protein sequence ID" value="KIJ29297.1"/>
    <property type="molecule type" value="Genomic_DNA"/>
</dbReference>
<sequence length="494" mass="55500">MDFNDPDTKFFLDPNSEPGSRTPSPPPFYRTLSESSRGYDEVYEPSPGVLPDDVYDSTLSWWRAGLRRVLVRWLKTESKWLGAMQNTVRNKYLDAYFLYASSLGTHTFFMTLLPAVFWFGSGQAGRGLVLVLGMGVYWTSFLKDLLCSPRPFTPPVTRLTIGKHHLEYGFPSTHSTNSVSMVLYVNTLLLRMENLSTTTLYTLQAIMAIYAFTIIYGRLYCGMHSLTDCTVGTAVGAAVWVTYWAIEDQVETWLATAGWYAPIAMVTTAMLMVNKHPQPVDDCPCFEDAIAFIASILGVFVGQWHAVHYNLLTHPSQPQWHMHSHSSASATAFFSSLKLFFGVFTVFTWRLVAKACLGTLLPKLFRLLSKAGIVDLGGERMHRRFYMPATEYKDVPMRRRGGGLDAIPSVIDLGREVHVQEAVLNQGGLRARTNGKVKHGENEKMKYEGPDEEVVPLPREEHYDAEVLTKMIVYTGIGLLAVEIMPLLFGTLGW</sequence>
<dbReference type="HOGENOM" id="CLU_019266_0_0_1"/>
<evidence type="ECO:0000256" key="5">
    <source>
        <dbReference type="ARBA" id="ARBA00022989"/>
    </source>
</evidence>
<dbReference type="CDD" id="cd03388">
    <property type="entry name" value="PAP2_SPPase1"/>
    <property type="match status" value="1"/>
</dbReference>
<evidence type="ECO:0000256" key="1">
    <source>
        <dbReference type="ARBA" id="ARBA00004477"/>
    </source>
</evidence>
<evidence type="ECO:0000256" key="6">
    <source>
        <dbReference type="ARBA" id="ARBA00023136"/>
    </source>
</evidence>
<dbReference type="SUPFAM" id="SSF48317">
    <property type="entry name" value="Acid phosphatase/Vanadium-dependent haloperoxidase"/>
    <property type="match status" value="1"/>
</dbReference>
<feature type="transmembrane region" description="Helical" evidence="9">
    <location>
        <begin position="471"/>
        <end position="492"/>
    </location>
</feature>
<feature type="transmembrane region" description="Helical" evidence="9">
    <location>
        <begin position="285"/>
        <end position="307"/>
    </location>
</feature>
<keyword evidence="6 9" id="KW-0472">Membrane</keyword>
<feature type="transmembrane region" description="Helical" evidence="9">
    <location>
        <begin position="229"/>
        <end position="246"/>
    </location>
</feature>
<dbReference type="Pfam" id="PF01569">
    <property type="entry name" value="PAP2"/>
    <property type="match status" value="1"/>
</dbReference>
<comment type="similarity">
    <text evidence="7">Belongs to the type 2 lipid phosphate phosphatase family.</text>
</comment>
<feature type="transmembrane region" description="Helical" evidence="9">
    <location>
        <begin position="198"/>
        <end position="217"/>
    </location>
</feature>
<evidence type="ECO:0000256" key="3">
    <source>
        <dbReference type="ARBA" id="ARBA00022801"/>
    </source>
</evidence>
<accession>A0A0C9UK82</accession>
<keyword evidence="4" id="KW-0256">Endoplasmic reticulum</keyword>
<evidence type="ECO:0000256" key="9">
    <source>
        <dbReference type="SAM" id="Phobius"/>
    </source>
</evidence>
<feature type="transmembrane region" description="Helical" evidence="9">
    <location>
        <begin position="252"/>
        <end position="273"/>
    </location>
</feature>
<reference evidence="11 12" key="1">
    <citation type="submission" date="2014-06" db="EMBL/GenBank/DDBJ databases">
        <title>Evolutionary Origins and Diversification of the Mycorrhizal Mutualists.</title>
        <authorList>
            <consortium name="DOE Joint Genome Institute"/>
            <consortium name="Mycorrhizal Genomics Consortium"/>
            <person name="Kohler A."/>
            <person name="Kuo A."/>
            <person name="Nagy L.G."/>
            <person name="Floudas D."/>
            <person name="Copeland A."/>
            <person name="Barry K.W."/>
            <person name="Cichocki N."/>
            <person name="Veneault-Fourrey C."/>
            <person name="LaButti K."/>
            <person name="Lindquist E.A."/>
            <person name="Lipzen A."/>
            <person name="Lundell T."/>
            <person name="Morin E."/>
            <person name="Murat C."/>
            <person name="Riley R."/>
            <person name="Ohm R."/>
            <person name="Sun H."/>
            <person name="Tunlid A."/>
            <person name="Henrissat B."/>
            <person name="Grigoriev I.V."/>
            <person name="Hibbett D.S."/>
            <person name="Martin F."/>
        </authorList>
    </citation>
    <scope>NUCLEOTIDE SEQUENCE [LARGE SCALE GENOMIC DNA]</scope>
    <source>
        <strain evidence="11 12">SS14</strain>
    </source>
</reference>
<proteinExistence type="inferred from homology"/>
<keyword evidence="2 9" id="KW-0812">Transmembrane</keyword>
<dbReference type="Proteomes" id="UP000054279">
    <property type="component" value="Unassembled WGS sequence"/>
</dbReference>
<feature type="transmembrane region" description="Helical" evidence="9">
    <location>
        <begin position="327"/>
        <end position="353"/>
    </location>
</feature>
<evidence type="ECO:0000313" key="12">
    <source>
        <dbReference type="Proteomes" id="UP000054279"/>
    </source>
</evidence>
<keyword evidence="3" id="KW-0378">Hydrolase</keyword>
<dbReference type="Gene3D" id="1.20.144.10">
    <property type="entry name" value="Phosphatidic acid phosphatase type 2/haloperoxidase"/>
    <property type="match status" value="1"/>
</dbReference>
<dbReference type="OrthoDB" id="301434at2759"/>
<protein>
    <submittedName>
        <fullName evidence="11">Unplaced genomic scaffold SPHSTscaffold_211, whole genome shotgun sequence</fullName>
    </submittedName>
</protein>
<evidence type="ECO:0000313" key="11">
    <source>
        <dbReference type="EMBL" id="KIJ29297.1"/>
    </source>
</evidence>
<keyword evidence="5 9" id="KW-1133">Transmembrane helix</keyword>
<feature type="domain" description="Phosphatidic acid phosphatase type 2/haloperoxidase" evidence="10">
    <location>
        <begin position="126"/>
        <end position="244"/>
    </location>
</feature>
<dbReference type="InterPro" id="IPR000326">
    <property type="entry name" value="PAP2/HPO"/>
</dbReference>
<evidence type="ECO:0000256" key="7">
    <source>
        <dbReference type="ARBA" id="ARBA00038324"/>
    </source>
</evidence>
<dbReference type="SMART" id="SM00014">
    <property type="entry name" value="acidPPc"/>
    <property type="match status" value="1"/>
</dbReference>
<evidence type="ECO:0000256" key="2">
    <source>
        <dbReference type="ARBA" id="ARBA00022692"/>
    </source>
</evidence>
<evidence type="ECO:0000256" key="4">
    <source>
        <dbReference type="ARBA" id="ARBA00022824"/>
    </source>
</evidence>
<feature type="region of interest" description="Disordered" evidence="8">
    <location>
        <begin position="1"/>
        <end position="28"/>
    </location>
</feature>
<feature type="compositionally biased region" description="Basic and acidic residues" evidence="8">
    <location>
        <begin position="1"/>
        <end position="10"/>
    </location>
</feature>
<dbReference type="PANTHER" id="PTHR14969">
    <property type="entry name" value="SPHINGOSINE-1-PHOSPHATE PHOSPHOHYDROLASE"/>
    <property type="match status" value="1"/>
</dbReference>
<dbReference type="GO" id="GO:0042392">
    <property type="term" value="F:sphingosine-1-phosphate phosphatase activity"/>
    <property type="evidence" value="ECO:0007669"/>
    <property type="project" value="TreeGrafter"/>
</dbReference>
<name>A0A0C9UK82_SPHS4</name>
<dbReference type="GO" id="GO:0005789">
    <property type="term" value="C:endoplasmic reticulum membrane"/>
    <property type="evidence" value="ECO:0007669"/>
    <property type="project" value="UniProtKB-SubCell"/>
</dbReference>
<feature type="transmembrane region" description="Helical" evidence="9">
    <location>
        <begin position="96"/>
        <end position="120"/>
    </location>
</feature>
<dbReference type="PANTHER" id="PTHR14969:SF28">
    <property type="entry name" value="DIHYDROSPHINGOSINE 1-PHOSPHATE PHOSPHATASE LCB3-RELATED"/>
    <property type="match status" value="1"/>
</dbReference>
<evidence type="ECO:0000256" key="8">
    <source>
        <dbReference type="SAM" id="MobiDB-lite"/>
    </source>
</evidence>
<keyword evidence="12" id="KW-1185">Reference proteome</keyword>
<dbReference type="AlphaFoldDB" id="A0A0C9UK82"/>